<protein>
    <submittedName>
        <fullName evidence="1">Uncharacterized protein</fullName>
    </submittedName>
</protein>
<dbReference type="PANTHER" id="PTHR39200">
    <property type="entry name" value="HYPOTHETICAL EXPORTED PROTEIN"/>
    <property type="match status" value="1"/>
</dbReference>
<dbReference type="InterPro" id="IPR021255">
    <property type="entry name" value="DUF2807"/>
</dbReference>
<sequence precursor="true">MNKTTRRCFALTLIGLAAAGSAHAWSWSIGGSQRVEGNGDVTTERRDLESFEAVALSSSFKVMVRQAGADKVEVRTDSNLQPYLETKVVSGRAGRTLEVTSKRGYHLNSSTTPVITIELRDLRGVSISGSGEIRVEGMKTSGPLDASIAGSGDIRLIGVEADRIGLRVSGSGDIAANGKANVLAVSVTGSGDVKARELAVEAAKVSIAGSGDVTVQARRKLDVSIAGSGDVGYVGNPEISMSNAGSGSVRRLKD</sequence>
<reference evidence="1 2" key="1">
    <citation type="submission" date="2015-12" db="EMBL/GenBank/DDBJ databases">
        <title>Complete genome of Roseateles depolymerans KCTC 42856.</title>
        <authorList>
            <person name="Kim K.M."/>
        </authorList>
    </citation>
    <scope>NUCLEOTIDE SEQUENCE [LARGE SCALE GENOMIC DNA]</scope>
    <source>
        <strain evidence="1 2">KCTC 42856</strain>
    </source>
</reference>
<dbReference type="OrthoDB" id="8885859at2"/>
<dbReference type="AlphaFoldDB" id="A0A0U3MTB8"/>
<gene>
    <name evidence="1" type="ORF">RD2015_610</name>
</gene>
<dbReference type="PANTHER" id="PTHR39200:SF1">
    <property type="entry name" value="AUTO-TRANSPORTER ADHESIN HEAD GIN DOMAIN-CONTAINING PROTEIN-RELATED"/>
    <property type="match status" value="1"/>
</dbReference>
<keyword evidence="2" id="KW-1185">Reference proteome</keyword>
<name>A0A0U3MTB8_9BURK</name>
<dbReference type="RefSeq" id="WP_058933643.1">
    <property type="nucleotide sequence ID" value="NZ_CP013729.1"/>
</dbReference>
<evidence type="ECO:0000313" key="2">
    <source>
        <dbReference type="Proteomes" id="UP000060699"/>
    </source>
</evidence>
<dbReference type="EMBL" id="CP013729">
    <property type="protein sequence ID" value="ALV05108.1"/>
    <property type="molecule type" value="Genomic_DNA"/>
</dbReference>
<evidence type="ECO:0000313" key="1">
    <source>
        <dbReference type="EMBL" id="ALV05108.1"/>
    </source>
</evidence>
<accession>A0A0U3MTB8</accession>
<dbReference type="PATRIC" id="fig|76731.3.peg.621"/>
<dbReference type="Proteomes" id="UP000060699">
    <property type="component" value="Chromosome"/>
</dbReference>
<dbReference type="STRING" id="76731.RD2015_610"/>
<dbReference type="KEGG" id="rdp:RD2015_610"/>
<dbReference type="Gene3D" id="2.160.20.120">
    <property type="match status" value="1"/>
</dbReference>
<organism evidence="1 2">
    <name type="scientific">Roseateles depolymerans</name>
    <dbReference type="NCBI Taxonomy" id="76731"/>
    <lineage>
        <taxon>Bacteria</taxon>
        <taxon>Pseudomonadati</taxon>
        <taxon>Pseudomonadota</taxon>
        <taxon>Betaproteobacteria</taxon>
        <taxon>Burkholderiales</taxon>
        <taxon>Sphaerotilaceae</taxon>
        <taxon>Roseateles</taxon>
    </lineage>
</organism>
<dbReference type="Pfam" id="PF10988">
    <property type="entry name" value="DUF2807"/>
    <property type="match status" value="1"/>
</dbReference>
<proteinExistence type="predicted"/>